<dbReference type="InterPro" id="IPR025948">
    <property type="entry name" value="HTH-like_dom"/>
</dbReference>
<name>A0A0S6U3X4_CLOBO</name>
<protein>
    <submittedName>
        <fullName evidence="2">Transposase</fullName>
    </submittedName>
</protein>
<feature type="domain" description="HTH-like" evidence="1">
    <location>
        <begin position="28"/>
        <end position="83"/>
    </location>
</feature>
<dbReference type="InterPro" id="IPR050900">
    <property type="entry name" value="Transposase_IS3/IS150/IS904"/>
</dbReference>
<reference evidence="2" key="1">
    <citation type="submission" date="2013-10" db="EMBL/GenBank/DDBJ databases">
        <title>Draft genome sequence of Clostridium botulinum type B strain Osaka05.</title>
        <authorList>
            <person name="Sakaguchi Y."/>
            <person name="Hosomi K."/>
            <person name="Uchiyama J."/>
            <person name="Ogura Y."/>
            <person name="Sakaguchi M."/>
            <person name="Kohda T."/>
            <person name="Mukamoto M."/>
            <person name="Misawa N."/>
            <person name="Matsuzaki S."/>
            <person name="Hayashi T."/>
            <person name="Kozaki S."/>
        </authorList>
    </citation>
    <scope>NUCLEOTIDE SEQUENCE</scope>
    <source>
        <strain evidence="2">Osaka05</strain>
    </source>
</reference>
<dbReference type="HOGENOM" id="CLU_027402_21_9_9"/>
<dbReference type="Proteomes" id="UP000054164">
    <property type="component" value="Unassembled WGS sequence"/>
</dbReference>
<organism evidence="2">
    <name type="scientific">Clostridium botulinum B str. Osaka05</name>
    <dbReference type="NCBI Taxonomy" id="1407017"/>
    <lineage>
        <taxon>Bacteria</taxon>
        <taxon>Bacillati</taxon>
        <taxon>Bacillota</taxon>
        <taxon>Clostridia</taxon>
        <taxon>Eubacteriales</taxon>
        <taxon>Clostridiaceae</taxon>
        <taxon>Clostridium</taxon>
    </lineage>
</organism>
<dbReference type="AlphaFoldDB" id="A0A0S6U3X4"/>
<sequence>MCKALRVSRSSYYNNINKKASNRELKNKRIENEILNIYEANKNRYGAPKVNKSLKSLGITISLKKTQRLMKRLSIKSIIIKKFRPAPSKTRIAEC</sequence>
<dbReference type="PANTHER" id="PTHR46889">
    <property type="entry name" value="TRANSPOSASE INSF FOR INSERTION SEQUENCE IS3B-RELATED"/>
    <property type="match status" value="1"/>
</dbReference>
<evidence type="ECO:0000259" key="1">
    <source>
        <dbReference type="Pfam" id="PF13276"/>
    </source>
</evidence>
<proteinExistence type="predicted"/>
<dbReference type="EMBL" id="DF384213">
    <property type="protein sequence ID" value="GAE01589.1"/>
    <property type="molecule type" value="Genomic_DNA"/>
</dbReference>
<gene>
    <name evidence="2" type="ORF">CBO05C_1279</name>
</gene>
<accession>A0A0S6U3X4</accession>
<evidence type="ECO:0000313" key="2">
    <source>
        <dbReference type="EMBL" id="GAE01589.1"/>
    </source>
</evidence>
<dbReference type="Pfam" id="PF13276">
    <property type="entry name" value="HTH_21"/>
    <property type="match status" value="1"/>
</dbReference>